<dbReference type="SUPFAM" id="SSF53474">
    <property type="entry name" value="alpha/beta-Hydrolases"/>
    <property type="match status" value="1"/>
</dbReference>
<dbReference type="InterPro" id="IPR029058">
    <property type="entry name" value="AB_hydrolase_fold"/>
</dbReference>
<name>A0A9P0HDX9_NEZVI</name>
<dbReference type="OrthoDB" id="190846at2759"/>
<dbReference type="PANTHER" id="PTHR11440">
    <property type="entry name" value="LECITHIN-CHOLESTEROL ACYLTRANSFERASE-RELATED"/>
    <property type="match status" value="1"/>
</dbReference>
<protein>
    <submittedName>
        <fullName evidence="2">Uncharacterized protein</fullName>
    </submittedName>
</protein>
<sequence>MVRYSHLLLILGIHFIFISSQVCKDSLVPVILVPGLGGSQLEAQLNKPTVKHSFCTQVTYGYFTLWLDIKQLLPVIIECWLDNMRLNYDDFSNHTYNQPGVKTRVPGFGNPKVVEYVDSKSSFSVGGYMNTLCGAIVDLGYTRTTNLYAAPYDFRKGPSELGNWFEDIEELIKNAYNNNNNSSVILIGHSMGGLLVHQFLINKPQEWKDKYIKAFISLSTPFGGTLKALKVFASGDDLGVFLLRPEILKEVLSTMPSMAYLLPVKKLWGDEILVTTNEKNYTLDDLEQFFIDIGNPTGWKMYLNEREYSTELGPPGVEIRCFYGEGSATIKRLIYGSNGFRGSPLLEFADGDGTANLRSLEYCKKWITQQKERVETKGFNEIDHMGIIRDDSAIDYIVRTVRELSNC</sequence>
<proteinExistence type="predicted"/>
<reference evidence="2" key="1">
    <citation type="submission" date="2022-01" db="EMBL/GenBank/DDBJ databases">
        <authorList>
            <person name="King R."/>
        </authorList>
    </citation>
    <scope>NUCLEOTIDE SEQUENCE</scope>
</reference>
<keyword evidence="1" id="KW-0732">Signal</keyword>
<dbReference type="Gene3D" id="3.40.50.1820">
    <property type="entry name" value="alpha/beta hydrolase"/>
    <property type="match status" value="2"/>
</dbReference>
<dbReference type="InterPro" id="IPR003386">
    <property type="entry name" value="LACT/PDAT_acylTrfase"/>
</dbReference>
<feature type="chain" id="PRO_5040228301" evidence="1">
    <location>
        <begin position="21"/>
        <end position="407"/>
    </location>
</feature>
<dbReference type="Pfam" id="PF02450">
    <property type="entry name" value="LCAT"/>
    <property type="match status" value="1"/>
</dbReference>
<dbReference type="GO" id="GO:0008374">
    <property type="term" value="F:O-acyltransferase activity"/>
    <property type="evidence" value="ECO:0007669"/>
    <property type="project" value="InterPro"/>
</dbReference>
<gene>
    <name evidence="2" type="ORF">NEZAVI_LOCUS9543</name>
</gene>
<dbReference type="AlphaFoldDB" id="A0A9P0HDX9"/>
<evidence type="ECO:0000313" key="3">
    <source>
        <dbReference type="Proteomes" id="UP001152798"/>
    </source>
</evidence>
<keyword evidence="3" id="KW-1185">Reference proteome</keyword>
<dbReference type="Proteomes" id="UP001152798">
    <property type="component" value="Chromosome 4"/>
</dbReference>
<evidence type="ECO:0000256" key="1">
    <source>
        <dbReference type="SAM" id="SignalP"/>
    </source>
</evidence>
<evidence type="ECO:0000313" key="2">
    <source>
        <dbReference type="EMBL" id="CAH1400259.1"/>
    </source>
</evidence>
<dbReference type="GO" id="GO:0006629">
    <property type="term" value="P:lipid metabolic process"/>
    <property type="evidence" value="ECO:0007669"/>
    <property type="project" value="InterPro"/>
</dbReference>
<feature type="signal peptide" evidence="1">
    <location>
        <begin position="1"/>
        <end position="20"/>
    </location>
</feature>
<organism evidence="2 3">
    <name type="scientific">Nezara viridula</name>
    <name type="common">Southern green stink bug</name>
    <name type="synonym">Cimex viridulus</name>
    <dbReference type="NCBI Taxonomy" id="85310"/>
    <lineage>
        <taxon>Eukaryota</taxon>
        <taxon>Metazoa</taxon>
        <taxon>Ecdysozoa</taxon>
        <taxon>Arthropoda</taxon>
        <taxon>Hexapoda</taxon>
        <taxon>Insecta</taxon>
        <taxon>Pterygota</taxon>
        <taxon>Neoptera</taxon>
        <taxon>Paraneoptera</taxon>
        <taxon>Hemiptera</taxon>
        <taxon>Heteroptera</taxon>
        <taxon>Panheteroptera</taxon>
        <taxon>Pentatomomorpha</taxon>
        <taxon>Pentatomoidea</taxon>
        <taxon>Pentatomidae</taxon>
        <taxon>Pentatominae</taxon>
        <taxon>Nezara</taxon>
    </lineage>
</organism>
<accession>A0A9P0HDX9</accession>
<dbReference type="EMBL" id="OV725080">
    <property type="protein sequence ID" value="CAH1400259.1"/>
    <property type="molecule type" value="Genomic_DNA"/>
</dbReference>